<evidence type="ECO:0000256" key="9">
    <source>
        <dbReference type="RuleBase" id="RU000688"/>
    </source>
</evidence>
<evidence type="ECO:0000256" key="10">
    <source>
        <dbReference type="SAM" id="Phobius"/>
    </source>
</evidence>
<dbReference type="PANTHER" id="PTHR45695:SF9">
    <property type="entry name" value="LEUCOKININ RECEPTOR"/>
    <property type="match status" value="1"/>
</dbReference>
<dbReference type="Proteomes" id="UP001163046">
    <property type="component" value="Unassembled WGS sequence"/>
</dbReference>
<evidence type="ECO:0000313" key="13">
    <source>
        <dbReference type="Proteomes" id="UP001163046"/>
    </source>
</evidence>
<dbReference type="FunFam" id="1.20.1070.10:FF:000291">
    <property type="entry name" value="Predicted protein"/>
    <property type="match status" value="1"/>
</dbReference>
<name>A0A9W9Z8D3_9CNID</name>
<feature type="transmembrane region" description="Helical" evidence="10">
    <location>
        <begin position="147"/>
        <end position="166"/>
    </location>
</feature>
<gene>
    <name evidence="12" type="ORF">OS493_031030</name>
</gene>
<proteinExistence type="inferred from homology"/>
<keyword evidence="8 9" id="KW-0807">Transducer</keyword>
<feature type="transmembrane region" description="Helical" evidence="10">
    <location>
        <begin position="284"/>
        <end position="306"/>
    </location>
</feature>
<dbReference type="GO" id="GO:0004983">
    <property type="term" value="F:neuropeptide Y receptor activity"/>
    <property type="evidence" value="ECO:0007669"/>
    <property type="project" value="InterPro"/>
</dbReference>
<dbReference type="PANTHER" id="PTHR45695">
    <property type="entry name" value="LEUCOKININ RECEPTOR-RELATED"/>
    <property type="match status" value="1"/>
</dbReference>
<reference evidence="12" key="1">
    <citation type="submission" date="2023-01" db="EMBL/GenBank/DDBJ databases">
        <title>Genome assembly of the deep-sea coral Lophelia pertusa.</title>
        <authorList>
            <person name="Herrera S."/>
            <person name="Cordes E."/>
        </authorList>
    </citation>
    <scope>NUCLEOTIDE SEQUENCE</scope>
    <source>
        <strain evidence="12">USNM1676648</strain>
        <tissue evidence="12">Polyp</tissue>
    </source>
</reference>
<dbReference type="PRINTS" id="PR01012">
    <property type="entry name" value="NRPEPTIDEYR"/>
</dbReference>
<dbReference type="SMART" id="SM01381">
    <property type="entry name" value="7TM_GPCR_Srsx"/>
    <property type="match status" value="1"/>
</dbReference>
<keyword evidence="6 10" id="KW-0472">Membrane</keyword>
<dbReference type="PROSITE" id="PS00237">
    <property type="entry name" value="G_PROTEIN_RECEP_F1_1"/>
    <property type="match status" value="1"/>
</dbReference>
<comment type="similarity">
    <text evidence="2 9">Belongs to the G-protein coupled receptor 1 family.</text>
</comment>
<evidence type="ECO:0000256" key="4">
    <source>
        <dbReference type="ARBA" id="ARBA00022989"/>
    </source>
</evidence>
<evidence type="ECO:0000313" key="12">
    <source>
        <dbReference type="EMBL" id="KAJ7377071.1"/>
    </source>
</evidence>
<dbReference type="Pfam" id="PF00001">
    <property type="entry name" value="7tm_1"/>
    <property type="match status" value="1"/>
</dbReference>
<feature type="transmembrane region" description="Helical" evidence="10">
    <location>
        <begin position="195"/>
        <end position="218"/>
    </location>
</feature>
<keyword evidence="5 9" id="KW-0297">G-protein coupled receptor</keyword>
<dbReference type="InterPro" id="IPR017452">
    <property type="entry name" value="GPCR_Rhodpsn_7TM"/>
</dbReference>
<sequence length="412" mass="46361">MLNKYIALPDSFHDTTQLDPPSTTHQVIMLVVYSVMFLFSLSGNSLTIYIVVTKPYMRSVTNCLIANMAVADLFMTLSAMPYSAAYAYVGGRWFGGTMGMITCKILHFSVALSIAASILTLVVIALDRFFAVVFPFKRPSVIRKISVVSTVIWVLSILSTSPYLYYYKALLLEDGNYHCFVSWEPVADSWEASRIYFSFVFIFLYVIPLFIIAVFYSIMCFKLWSSRIPGNPTAANLRHAATRKRRTIKMMIIIVIVFALCWLPAHLMHLFIFFYEETYYEIPVLLRLISFGVSHANSAINPYLYIALNRNFRRAYVDVLQSCCSPAGTLVRSLSRGSNMATSSTNQGMSTQYAQVAGLGRREVYELSTIERDRAPSSVKQISLMKKLTVGDGVKAGASAQIMPGKSYRRSM</sequence>
<evidence type="ECO:0000256" key="3">
    <source>
        <dbReference type="ARBA" id="ARBA00022692"/>
    </source>
</evidence>
<dbReference type="AlphaFoldDB" id="A0A9W9Z8D3"/>
<evidence type="ECO:0000256" key="8">
    <source>
        <dbReference type="ARBA" id="ARBA00023224"/>
    </source>
</evidence>
<evidence type="ECO:0000256" key="5">
    <source>
        <dbReference type="ARBA" id="ARBA00023040"/>
    </source>
</evidence>
<comment type="caution">
    <text evidence="12">The sequence shown here is derived from an EMBL/GenBank/DDBJ whole genome shotgun (WGS) entry which is preliminary data.</text>
</comment>
<dbReference type="SUPFAM" id="SSF81321">
    <property type="entry name" value="Family A G protein-coupled receptor-like"/>
    <property type="match status" value="1"/>
</dbReference>
<dbReference type="GO" id="GO:0005886">
    <property type="term" value="C:plasma membrane"/>
    <property type="evidence" value="ECO:0007669"/>
    <property type="project" value="TreeGrafter"/>
</dbReference>
<organism evidence="12 13">
    <name type="scientific">Desmophyllum pertusum</name>
    <dbReference type="NCBI Taxonomy" id="174260"/>
    <lineage>
        <taxon>Eukaryota</taxon>
        <taxon>Metazoa</taxon>
        <taxon>Cnidaria</taxon>
        <taxon>Anthozoa</taxon>
        <taxon>Hexacorallia</taxon>
        <taxon>Scleractinia</taxon>
        <taxon>Caryophylliina</taxon>
        <taxon>Caryophylliidae</taxon>
        <taxon>Desmophyllum</taxon>
    </lineage>
</organism>
<dbReference type="InterPro" id="IPR000276">
    <property type="entry name" value="GPCR_Rhodpsn"/>
</dbReference>
<feature type="transmembrane region" description="Helical" evidence="10">
    <location>
        <begin position="64"/>
        <end position="85"/>
    </location>
</feature>
<dbReference type="Gene3D" id="1.20.1070.10">
    <property type="entry name" value="Rhodopsin 7-helix transmembrane proteins"/>
    <property type="match status" value="1"/>
</dbReference>
<dbReference type="InterPro" id="IPR000611">
    <property type="entry name" value="NPY_rcpt"/>
</dbReference>
<accession>A0A9W9Z8D3</accession>
<dbReference type="CDD" id="cd00637">
    <property type="entry name" value="7tm_classA_rhodopsin-like"/>
    <property type="match status" value="1"/>
</dbReference>
<feature type="domain" description="G-protein coupled receptors family 1 profile" evidence="11">
    <location>
        <begin position="43"/>
        <end position="305"/>
    </location>
</feature>
<feature type="transmembrane region" description="Helical" evidence="10">
    <location>
        <begin position="251"/>
        <end position="272"/>
    </location>
</feature>
<keyword evidence="4 10" id="KW-1133">Transmembrane helix</keyword>
<feature type="transmembrane region" description="Helical" evidence="10">
    <location>
        <begin position="27"/>
        <end position="52"/>
    </location>
</feature>
<evidence type="ECO:0000259" key="11">
    <source>
        <dbReference type="PROSITE" id="PS50262"/>
    </source>
</evidence>
<evidence type="ECO:0000256" key="1">
    <source>
        <dbReference type="ARBA" id="ARBA00004141"/>
    </source>
</evidence>
<keyword evidence="13" id="KW-1185">Reference proteome</keyword>
<protein>
    <recommendedName>
        <fullName evidence="11">G-protein coupled receptors family 1 profile domain-containing protein</fullName>
    </recommendedName>
</protein>
<evidence type="ECO:0000256" key="6">
    <source>
        <dbReference type="ARBA" id="ARBA00023136"/>
    </source>
</evidence>
<dbReference type="PROSITE" id="PS50262">
    <property type="entry name" value="G_PROTEIN_RECEP_F1_2"/>
    <property type="match status" value="1"/>
</dbReference>
<keyword evidence="3 9" id="KW-0812">Transmembrane</keyword>
<evidence type="ECO:0000256" key="7">
    <source>
        <dbReference type="ARBA" id="ARBA00023170"/>
    </source>
</evidence>
<evidence type="ECO:0000256" key="2">
    <source>
        <dbReference type="ARBA" id="ARBA00010663"/>
    </source>
</evidence>
<dbReference type="EMBL" id="MU826384">
    <property type="protein sequence ID" value="KAJ7377071.1"/>
    <property type="molecule type" value="Genomic_DNA"/>
</dbReference>
<keyword evidence="7 9" id="KW-0675">Receptor</keyword>
<dbReference type="OrthoDB" id="5964776at2759"/>
<comment type="subcellular location">
    <subcellularLocation>
        <location evidence="1">Membrane</location>
        <topology evidence="1">Multi-pass membrane protein</topology>
    </subcellularLocation>
</comment>
<feature type="transmembrane region" description="Helical" evidence="10">
    <location>
        <begin position="105"/>
        <end position="126"/>
    </location>
</feature>
<dbReference type="PRINTS" id="PR00237">
    <property type="entry name" value="GPCRRHODOPSN"/>
</dbReference>